<dbReference type="InterPro" id="IPR002328">
    <property type="entry name" value="ADH_Zn_CS"/>
</dbReference>
<keyword evidence="3 5" id="KW-0862">Zinc</keyword>
<dbReference type="SUPFAM" id="SSF51735">
    <property type="entry name" value="NAD(P)-binding Rossmann-fold domains"/>
    <property type="match status" value="1"/>
</dbReference>
<accession>A0A9Q8VHE8</accession>
<proteinExistence type="inferred from homology"/>
<dbReference type="EC" id="1.1.1.2" evidence="9"/>
<feature type="region of interest" description="Disordered" evidence="6">
    <location>
        <begin position="215"/>
        <end position="238"/>
    </location>
</feature>
<dbReference type="PANTHER" id="PTHR42683">
    <property type="entry name" value="ALDEHYDE REDUCTASE"/>
    <property type="match status" value="1"/>
</dbReference>
<dbReference type="InterPro" id="IPR011032">
    <property type="entry name" value="GroES-like_sf"/>
</dbReference>
<keyword evidence="4 9" id="KW-0560">Oxidoreductase</keyword>
<organism evidence="9 10">
    <name type="scientific">Purpureocillium takamizusanense</name>
    <dbReference type="NCBI Taxonomy" id="2060973"/>
    <lineage>
        <taxon>Eukaryota</taxon>
        <taxon>Fungi</taxon>
        <taxon>Dikarya</taxon>
        <taxon>Ascomycota</taxon>
        <taxon>Pezizomycotina</taxon>
        <taxon>Sordariomycetes</taxon>
        <taxon>Hypocreomycetidae</taxon>
        <taxon>Hypocreales</taxon>
        <taxon>Ophiocordycipitaceae</taxon>
        <taxon>Purpureocillium</taxon>
    </lineage>
</organism>
<evidence type="ECO:0000259" key="7">
    <source>
        <dbReference type="Pfam" id="PF00107"/>
    </source>
</evidence>
<dbReference type="Gene3D" id="3.40.50.720">
    <property type="entry name" value="NAD(P)-binding Rossmann-like Domain"/>
    <property type="match status" value="1"/>
</dbReference>
<comment type="similarity">
    <text evidence="5">Belongs to the zinc-containing alcohol dehydrogenase family.</text>
</comment>
<reference evidence="9" key="1">
    <citation type="submission" date="2021-11" db="EMBL/GenBank/DDBJ databases">
        <title>Purpureocillium_takamizusanense_genome.</title>
        <authorList>
            <person name="Nguyen N.-H."/>
        </authorList>
    </citation>
    <scope>NUCLEOTIDE SEQUENCE</scope>
    <source>
        <strain evidence="9">PT3</strain>
    </source>
</reference>
<protein>
    <submittedName>
        <fullName evidence="9">Alcohol dehydrogenase (NADP(+))</fullName>
        <ecNumber evidence="9">1.1.1.2</ecNumber>
    </submittedName>
</protein>
<evidence type="ECO:0000256" key="1">
    <source>
        <dbReference type="ARBA" id="ARBA00001947"/>
    </source>
</evidence>
<dbReference type="RefSeq" id="XP_047848203.1">
    <property type="nucleotide sequence ID" value="XM_047992190.1"/>
</dbReference>
<dbReference type="Gene3D" id="3.90.180.10">
    <property type="entry name" value="Medium-chain alcohol dehydrogenases, catalytic domain"/>
    <property type="match status" value="1"/>
</dbReference>
<evidence type="ECO:0000256" key="6">
    <source>
        <dbReference type="SAM" id="MobiDB-lite"/>
    </source>
</evidence>
<dbReference type="EMBL" id="CP086365">
    <property type="protein sequence ID" value="UNI24722.1"/>
    <property type="molecule type" value="Genomic_DNA"/>
</dbReference>
<keyword evidence="10" id="KW-1185">Reference proteome</keyword>
<evidence type="ECO:0000256" key="5">
    <source>
        <dbReference type="RuleBase" id="RU361277"/>
    </source>
</evidence>
<dbReference type="PROSITE" id="PS00059">
    <property type="entry name" value="ADH_ZINC"/>
    <property type="match status" value="1"/>
</dbReference>
<dbReference type="GO" id="GO:0008270">
    <property type="term" value="F:zinc ion binding"/>
    <property type="evidence" value="ECO:0007669"/>
    <property type="project" value="InterPro"/>
</dbReference>
<dbReference type="GeneID" id="72072392"/>
<dbReference type="GO" id="GO:0008106">
    <property type="term" value="F:alcohol dehydrogenase (NADP+) activity"/>
    <property type="evidence" value="ECO:0007669"/>
    <property type="project" value="UniProtKB-EC"/>
</dbReference>
<name>A0A9Q8VHE8_9HYPO</name>
<dbReference type="InterPro" id="IPR036291">
    <property type="entry name" value="NAD(P)-bd_dom_sf"/>
</dbReference>
<evidence type="ECO:0000259" key="8">
    <source>
        <dbReference type="Pfam" id="PF08240"/>
    </source>
</evidence>
<dbReference type="InterPro" id="IPR013149">
    <property type="entry name" value="ADH-like_C"/>
</dbReference>
<dbReference type="OrthoDB" id="4913820at2759"/>
<dbReference type="FunFam" id="3.40.50.720:FF:000022">
    <property type="entry name" value="Cinnamyl alcohol dehydrogenase"/>
    <property type="match status" value="1"/>
</dbReference>
<comment type="cofactor">
    <cofactor evidence="1 5">
        <name>Zn(2+)</name>
        <dbReference type="ChEBI" id="CHEBI:29105"/>
    </cofactor>
</comment>
<dbReference type="AlphaFoldDB" id="A0A9Q8VHE8"/>
<feature type="region of interest" description="Disordered" evidence="6">
    <location>
        <begin position="1"/>
        <end position="23"/>
    </location>
</feature>
<dbReference type="CDD" id="cd05283">
    <property type="entry name" value="CAD1"/>
    <property type="match status" value="1"/>
</dbReference>
<gene>
    <name evidence="9" type="ORF">JDV02_010448</name>
</gene>
<dbReference type="InterPro" id="IPR047109">
    <property type="entry name" value="CAD-like"/>
</dbReference>
<evidence type="ECO:0000313" key="9">
    <source>
        <dbReference type="EMBL" id="UNI24722.1"/>
    </source>
</evidence>
<dbReference type="Proteomes" id="UP000829364">
    <property type="component" value="Chromosome 12"/>
</dbReference>
<evidence type="ECO:0000256" key="4">
    <source>
        <dbReference type="ARBA" id="ARBA00023002"/>
    </source>
</evidence>
<sequence>MPTFTVFKGGEGGKPKESTTTKPDQLVGDNVLVKVTASGVCGTDLHYLTQDMVLGHEGVGIVQDLGPDVKFLRRGQRVGWGYETNSCGHCMECLQGEETFCPQRVMYGMPASADQGSFAAGAVWREAFLHPLPDALPDEHAAPLQCGGATVFTALQGVRPGETVGVMGVGGLGHLAIQFAAKMGCRVVVLSGSERKKGQALELGAHEFVAMSAAGRSSNKNNKDGQQQQQQQQNGEHDELEIKSPINRLLVTTSAQPQWDVLLPLLAPRSQIYPLSVDGGNFEFPYMPILAKGIRIQGVIVATRAVHREMLDFAAFHDVRPIVEKFPMTEEGIAAALDRLEKGQVTYRAVLMAQ</sequence>
<keyword evidence="2 5" id="KW-0479">Metal-binding</keyword>
<dbReference type="Pfam" id="PF08240">
    <property type="entry name" value="ADH_N"/>
    <property type="match status" value="1"/>
</dbReference>
<dbReference type="KEGG" id="ptkz:JDV02_010448"/>
<dbReference type="Pfam" id="PF00107">
    <property type="entry name" value="ADH_zinc_N"/>
    <property type="match status" value="1"/>
</dbReference>
<evidence type="ECO:0000256" key="2">
    <source>
        <dbReference type="ARBA" id="ARBA00022723"/>
    </source>
</evidence>
<feature type="domain" description="Alcohol dehydrogenase-like N-terminal" evidence="8">
    <location>
        <begin position="29"/>
        <end position="134"/>
    </location>
</feature>
<dbReference type="InterPro" id="IPR013154">
    <property type="entry name" value="ADH-like_N"/>
</dbReference>
<feature type="domain" description="Alcohol dehydrogenase-like C-terminal" evidence="7">
    <location>
        <begin position="171"/>
        <end position="314"/>
    </location>
</feature>
<evidence type="ECO:0000313" key="10">
    <source>
        <dbReference type="Proteomes" id="UP000829364"/>
    </source>
</evidence>
<dbReference type="SUPFAM" id="SSF50129">
    <property type="entry name" value="GroES-like"/>
    <property type="match status" value="1"/>
</dbReference>
<evidence type="ECO:0000256" key="3">
    <source>
        <dbReference type="ARBA" id="ARBA00022833"/>
    </source>
</evidence>